<gene>
    <name evidence="1" type="ORF">GGR37_002120</name>
</gene>
<dbReference type="Proteomes" id="UP000538566">
    <property type="component" value="Unassembled WGS sequence"/>
</dbReference>
<organism evidence="1 2">
    <name type="scientific">Novosphingobium taihuense</name>
    <dbReference type="NCBI Taxonomy" id="260085"/>
    <lineage>
        <taxon>Bacteria</taxon>
        <taxon>Pseudomonadati</taxon>
        <taxon>Pseudomonadota</taxon>
        <taxon>Alphaproteobacteria</taxon>
        <taxon>Sphingomonadales</taxon>
        <taxon>Sphingomonadaceae</taxon>
        <taxon>Novosphingobium</taxon>
    </lineage>
</organism>
<reference evidence="1 2" key="1">
    <citation type="submission" date="2020-08" db="EMBL/GenBank/DDBJ databases">
        <title>Genomic Encyclopedia of Type Strains, Phase IV (KMG-IV): sequencing the most valuable type-strain genomes for metagenomic binning, comparative biology and taxonomic classification.</title>
        <authorList>
            <person name="Goeker M."/>
        </authorList>
    </citation>
    <scope>NUCLEOTIDE SEQUENCE [LARGE SCALE GENOMIC DNA]</scope>
    <source>
        <strain evidence="1 2">DSM 17507</strain>
    </source>
</reference>
<keyword evidence="2" id="KW-1185">Reference proteome</keyword>
<evidence type="ECO:0000313" key="1">
    <source>
        <dbReference type="EMBL" id="MBB4613845.1"/>
    </source>
</evidence>
<protein>
    <submittedName>
        <fullName evidence="1">Uncharacterized protein</fullName>
    </submittedName>
</protein>
<name>A0A7W7ACR0_9SPHN</name>
<dbReference type="RefSeq" id="WP_158637759.1">
    <property type="nucleotide sequence ID" value="NZ_JACHOA010000003.1"/>
</dbReference>
<evidence type="ECO:0000313" key="2">
    <source>
        <dbReference type="Proteomes" id="UP000538566"/>
    </source>
</evidence>
<comment type="caution">
    <text evidence="1">The sequence shown here is derived from an EMBL/GenBank/DDBJ whole genome shotgun (WGS) entry which is preliminary data.</text>
</comment>
<dbReference type="EMBL" id="JACHOA010000003">
    <property type="protein sequence ID" value="MBB4613845.1"/>
    <property type="molecule type" value="Genomic_DNA"/>
</dbReference>
<sequence>MEFEIEEPFNPNPWEVEWRRKVALPGRSIDGDDMCVMAIEIPESEEL</sequence>
<dbReference type="OrthoDB" id="9966941at2"/>
<dbReference type="AlphaFoldDB" id="A0A7W7ACR0"/>
<proteinExistence type="predicted"/>
<accession>A0A7W7ACR0</accession>